<feature type="compositionally biased region" description="Low complexity" evidence="2">
    <location>
        <begin position="74"/>
        <end position="95"/>
    </location>
</feature>
<organism evidence="3 4">
    <name type="scientific">Virgisporangium ochraceum</name>
    <dbReference type="NCBI Taxonomy" id="65505"/>
    <lineage>
        <taxon>Bacteria</taxon>
        <taxon>Bacillati</taxon>
        <taxon>Actinomycetota</taxon>
        <taxon>Actinomycetes</taxon>
        <taxon>Micromonosporales</taxon>
        <taxon>Micromonosporaceae</taxon>
        <taxon>Virgisporangium</taxon>
    </lineage>
</organism>
<dbReference type="PANTHER" id="PTHR34297">
    <property type="entry name" value="HYPOTHETICAL CYTOSOLIC PROTEIN-RELATED"/>
    <property type="match status" value="1"/>
</dbReference>
<gene>
    <name evidence="3" type="ORF">Voc01_041260</name>
</gene>
<evidence type="ECO:0000256" key="2">
    <source>
        <dbReference type="SAM" id="MobiDB-lite"/>
    </source>
</evidence>
<feature type="region of interest" description="Disordered" evidence="2">
    <location>
        <begin position="1"/>
        <end position="150"/>
    </location>
</feature>
<evidence type="ECO:0008006" key="5">
    <source>
        <dbReference type="Google" id="ProtNLM"/>
    </source>
</evidence>
<dbReference type="Proteomes" id="UP000635606">
    <property type="component" value="Unassembled WGS sequence"/>
</dbReference>
<protein>
    <recommendedName>
        <fullName evidence="5">Asp23/Gls24 family envelope stress response protein</fullName>
    </recommendedName>
</protein>
<dbReference type="AlphaFoldDB" id="A0A8J3ZSP2"/>
<dbReference type="RefSeq" id="WP_203929140.1">
    <property type="nucleotide sequence ID" value="NZ_BOPH01000057.1"/>
</dbReference>
<dbReference type="EMBL" id="BOPH01000057">
    <property type="protein sequence ID" value="GIJ69209.1"/>
    <property type="molecule type" value="Genomic_DNA"/>
</dbReference>
<dbReference type="InterPro" id="IPR005531">
    <property type="entry name" value="Asp23"/>
</dbReference>
<dbReference type="Pfam" id="PF03780">
    <property type="entry name" value="Asp23"/>
    <property type="match status" value="1"/>
</dbReference>
<evidence type="ECO:0000256" key="1">
    <source>
        <dbReference type="ARBA" id="ARBA00005721"/>
    </source>
</evidence>
<feature type="compositionally biased region" description="Low complexity" evidence="2">
    <location>
        <begin position="58"/>
        <end position="67"/>
    </location>
</feature>
<keyword evidence="4" id="KW-1185">Reference proteome</keyword>
<sequence>MTDVAYNSPQYGYGTGVPPQPVPPQPMPMPSDQTDRPEQPVASYDVDPSPGHAPPAVVPAGEPTAAVSFDKPASDAPLAEAAASESGPADSAWPVSAPPVAAPEAAVEAEPVEAAPVEAEPVEAAPVEAAAPAEAAAADDEPATPTSPSGRVAVQVVDRLRSTAERGTTTVPTPVIEKIATLAVREVPGVYDFATTEATADGERPLVIEIDGKTATVTLHLVIEYGFAVHSVTEKVRTKVISALENLFSLDITAVDIVIDDIHLEDPAE</sequence>
<comment type="caution">
    <text evidence="3">The sequence shown here is derived from an EMBL/GenBank/DDBJ whole genome shotgun (WGS) entry which is preliminary data.</text>
</comment>
<name>A0A8J3ZSP2_9ACTN</name>
<feature type="compositionally biased region" description="Pro residues" evidence="2">
    <location>
        <begin position="18"/>
        <end position="29"/>
    </location>
</feature>
<accession>A0A8J3ZSP2</accession>
<evidence type="ECO:0000313" key="3">
    <source>
        <dbReference type="EMBL" id="GIJ69209.1"/>
    </source>
</evidence>
<feature type="compositionally biased region" description="Low complexity" evidence="2">
    <location>
        <begin position="102"/>
        <end position="136"/>
    </location>
</feature>
<evidence type="ECO:0000313" key="4">
    <source>
        <dbReference type="Proteomes" id="UP000635606"/>
    </source>
</evidence>
<dbReference type="PANTHER" id="PTHR34297:SF3">
    <property type="entry name" value="ALKALINE SHOCK PROTEIN 23"/>
    <property type="match status" value="1"/>
</dbReference>
<feature type="compositionally biased region" description="Polar residues" evidence="2">
    <location>
        <begin position="1"/>
        <end position="10"/>
    </location>
</feature>
<proteinExistence type="inferred from homology"/>
<comment type="similarity">
    <text evidence="1">Belongs to the asp23 family.</text>
</comment>
<reference evidence="3" key="1">
    <citation type="submission" date="2021-01" db="EMBL/GenBank/DDBJ databases">
        <title>Whole genome shotgun sequence of Virgisporangium ochraceum NBRC 16418.</title>
        <authorList>
            <person name="Komaki H."/>
            <person name="Tamura T."/>
        </authorList>
    </citation>
    <scope>NUCLEOTIDE SEQUENCE</scope>
    <source>
        <strain evidence="3">NBRC 16418</strain>
    </source>
</reference>